<dbReference type="SUPFAM" id="SSF54593">
    <property type="entry name" value="Glyoxalase/Bleomycin resistance protein/Dihydroxybiphenyl dioxygenase"/>
    <property type="match status" value="1"/>
</dbReference>
<gene>
    <name evidence="2" type="ORF">E6H01_06275</name>
</gene>
<dbReference type="AlphaFoldDB" id="A0A537L418"/>
<dbReference type="InterPro" id="IPR004360">
    <property type="entry name" value="Glyas_Fos-R_dOase_dom"/>
</dbReference>
<proteinExistence type="predicted"/>
<sequence length="132" mass="14186">MTTPLSRRVDCLSIPVPDVDAALAFYSTNLGHELIWRSSKAAGLKLPGSNAELVLHRGDRPMETDLVVDSVPEALARFTSAGGKVLKGPFKIQIGLCAVVADPWDNVLVILDTSKGTLRVDKNKHVIDDPAT</sequence>
<protein>
    <submittedName>
        <fullName evidence="2">Bleomycin resistance protein</fullName>
    </submittedName>
</protein>
<evidence type="ECO:0000259" key="1">
    <source>
        <dbReference type="PROSITE" id="PS51819"/>
    </source>
</evidence>
<dbReference type="Proteomes" id="UP000319353">
    <property type="component" value="Unassembled WGS sequence"/>
</dbReference>
<evidence type="ECO:0000313" key="3">
    <source>
        <dbReference type="Proteomes" id="UP000319353"/>
    </source>
</evidence>
<dbReference type="Pfam" id="PF00903">
    <property type="entry name" value="Glyoxalase"/>
    <property type="match status" value="1"/>
</dbReference>
<accession>A0A537L418</accession>
<dbReference type="PROSITE" id="PS51819">
    <property type="entry name" value="VOC"/>
    <property type="match status" value="1"/>
</dbReference>
<organism evidence="2 3">
    <name type="scientific">Candidatus Segetimicrobium genomatis</name>
    <dbReference type="NCBI Taxonomy" id="2569760"/>
    <lineage>
        <taxon>Bacteria</taxon>
        <taxon>Bacillati</taxon>
        <taxon>Candidatus Sysuimicrobiota</taxon>
        <taxon>Candidatus Sysuimicrobiia</taxon>
        <taxon>Candidatus Sysuimicrobiales</taxon>
        <taxon>Candidatus Segetimicrobiaceae</taxon>
        <taxon>Candidatus Segetimicrobium</taxon>
    </lineage>
</organism>
<dbReference type="EMBL" id="VBAL01000072">
    <property type="protein sequence ID" value="TMJ02759.1"/>
    <property type="molecule type" value="Genomic_DNA"/>
</dbReference>
<dbReference type="InterPro" id="IPR037523">
    <property type="entry name" value="VOC_core"/>
</dbReference>
<feature type="domain" description="VOC" evidence="1">
    <location>
        <begin position="8"/>
        <end position="113"/>
    </location>
</feature>
<name>A0A537L418_9BACT</name>
<reference evidence="2 3" key="1">
    <citation type="journal article" date="2019" name="Nat. Microbiol.">
        <title>Mediterranean grassland soil C-N compound turnover is dependent on rainfall and depth, and is mediated by genomically divergent microorganisms.</title>
        <authorList>
            <person name="Diamond S."/>
            <person name="Andeer P.F."/>
            <person name="Li Z."/>
            <person name="Crits-Christoph A."/>
            <person name="Burstein D."/>
            <person name="Anantharaman K."/>
            <person name="Lane K.R."/>
            <person name="Thomas B.C."/>
            <person name="Pan C."/>
            <person name="Northen T.R."/>
            <person name="Banfield J.F."/>
        </authorList>
    </citation>
    <scope>NUCLEOTIDE SEQUENCE [LARGE SCALE GENOMIC DNA]</scope>
    <source>
        <strain evidence="2">NP_4</strain>
    </source>
</reference>
<dbReference type="Gene3D" id="3.10.180.10">
    <property type="entry name" value="2,3-Dihydroxybiphenyl 1,2-Dioxygenase, domain 1"/>
    <property type="match status" value="1"/>
</dbReference>
<dbReference type="InterPro" id="IPR029068">
    <property type="entry name" value="Glyas_Bleomycin-R_OHBP_Dase"/>
</dbReference>
<comment type="caution">
    <text evidence="2">The sequence shown here is derived from an EMBL/GenBank/DDBJ whole genome shotgun (WGS) entry which is preliminary data.</text>
</comment>
<evidence type="ECO:0000313" key="2">
    <source>
        <dbReference type="EMBL" id="TMJ02759.1"/>
    </source>
</evidence>